<keyword evidence="2" id="KW-1185">Reference proteome</keyword>
<accession>A0A8C5T3C0</accession>
<sequence length="188" mass="18756">MSCWVGPAGSSPGSRGRRERGCKWDRRKYLSVTAVSGAFLSALAAGPWHCPMPVPSPGQVDIGKAEFCMCCQGVEGEGSSGKGMGCQGVEGEGSSGKGMGCQGVESEGSSGKGVGCQGVEGEGSSGKGMGCQRVEGEGSSGKGVGCQGVEGEGSSPSTTVIPILPELGRQVGFGPDPTGSICAGWMLW</sequence>
<dbReference type="AlphaFoldDB" id="A0A8C5T3C0"/>
<evidence type="ECO:0000313" key="2">
    <source>
        <dbReference type="Proteomes" id="UP000694560"/>
    </source>
</evidence>
<protein>
    <submittedName>
        <fullName evidence="1">Uncharacterized protein</fullName>
    </submittedName>
</protein>
<reference evidence="1" key="1">
    <citation type="submission" date="2025-08" db="UniProtKB">
        <authorList>
            <consortium name="Ensembl"/>
        </authorList>
    </citation>
    <scope>IDENTIFICATION</scope>
</reference>
<proteinExistence type="predicted"/>
<dbReference type="Proteomes" id="UP000694560">
    <property type="component" value="Unplaced"/>
</dbReference>
<name>A0A8C5T3C0_9PASS</name>
<dbReference type="Ensembl" id="ENSMCST00000000667.1">
    <property type="protein sequence ID" value="ENSMCSP00000000650.1"/>
    <property type="gene ID" value="ENSMCSG00000000504.1"/>
</dbReference>
<evidence type="ECO:0000313" key="1">
    <source>
        <dbReference type="Ensembl" id="ENSMCSP00000000650.1"/>
    </source>
</evidence>
<organism evidence="1 2">
    <name type="scientific">Malurus cyaneus samueli</name>
    <dbReference type="NCBI Taxonomy" id="2593467"/>
    <lineage>
        <taxon>Eukaryota</taxon>
        <taxon>Metazoa</taxon>
        <taxon>Chordata</taxon>
        <taxon>Craniata</taxon>
        <taxon>Vertebrata</taxon>
        <taxon>Euteleostomi</taxon>
        <taxon>Archelosauria</taxon>
        <taxon>Archosauria</taxon>
        <taxon>Dinosauria</taxon>
        <taxon>Saurischia</taxon>
        <taxon>Theropoda</taxon>
        <taxon>Coelurosauria</taxon>
        <taxon>Aves</taxon>
        <taxon>Neognathae</taxon>
        <taxon>Neoaves</taxon>
        <taxon>Telluraves</taxon>
        <taxon>Australaves</taxon>
        <taxon>Passeriformes</taxon>
        <taxon>Meliphagoidea</taxon>
        <taxon>Maluridae</taxon>
        <taxon>Malurus</taxon>
    </lineage>
</organism>
<reference evidence="1" key="2">
    <citation type="submission" date="2025-09" db="UniProtKB">
        <authorList>
            <consortium name="Ensembl"/>
        </authorList>
    </citation>
    <scope>IDENTIFICATION</scope>
</reference>